<protein>
    <submittedName>
        <fullName evidence="4">ATP-grasp domain-containing protein</fullName>
    </submittedName>
</protein>
<keyword evidence="1" id="KW-0547">Nucleotide-binding</keyword>
<keyword evidence="5" id="KW-1185">Reference proteome</keyword>
<name>A0A2K4F9R0_9STAP</name>
<dbReference type="GO" id="GO:0005524">
    <property type="term" value="F:ATP binding"/>
    <property type="evidence" value="ECO:0007669"/>
    <property type="project" value="UniProtKB-UniRule"/>
</dbReference>
<evidence type="ECO:0000256" key="2">
    <source>
        <dbReference type="SAM" id="Coils"/>
    </source>
</evidence>
<dbReference type="InterPro" id="IPR011761">
    <property type="entry name" value="ATP-grasp"/>
</dbReference>
<feature type="coiled-coil region" evidence="2">
    <location>
        <begin position="189"/>
        <end position="216"/>
    </location>
</feature>
<sequence>MTESKGIKPKLTLSDLYAEDVVYSARPSYISNPWLEPEEHQSNFLTGRELLISNELPVIVHEACVTEKLEHLFQLVDMPKPSHVLPFNSKESYEDLLRELAHEQGKKIYFQYVHDDDILEASYYALDKTTFVALNNKAKIPEWTTGRYLPKRAVVEVDQLKEEVRQWNFPYVLKPGDDLPTAGGYGVIIVYNEQELAEALQRIEAAQEQTDHMIIEEKVEAVANYCVQFACKKDGPIQYLGSAQQLTNDYGFYNGNENVAEVPEQVIEAGRRIMEVGVSKGFHGVAGFDLLVDEQGEVYAIDLNFRQNGSTDMLLLEPLLTQGYHKFFSYVAKKDNAHFYETIVKYVKKGVLYPLSYYDGEWFTDEFVGSRFGCIWHGRNKEEVEELETQFLKELERV</sequence>
<evidence type="ECO:0000256" key="1">
    <source>
        <dbReference type="PROSITE-ProRule" id="PRU00409"/>
    </source>
</evidence>
<evidence type="ECO:0000259" key="3">
    <source>
        <dbReference type="PROSITE" id="PS50975"/>
    </source>
</evidence>
<gene>
    <name evidence="4" type="ORF">CD039_11560</name>
</gene>
<dbReference type="EMBL" id="PPPX01000019">
    <property type="protein sequence ID" value="POA08089.1"/>
    <property type="molecule type" value="Genomic_DNA"/>
</dbReference>
<dbReference type="SUPFAM" id="SSF56059">
    <property type="entry name" value="Glutathione synthetase ATP-binding domain-like"/>
    <property type="match status" value="1"/>
</dbReference>
<dbReference type="Proteomes" id="UP000242712">
    <property type="component" value="Unassembled WGS sequence"/>
</dbReference>
<dbReference type="PANTHER" id="PTHR37018:SF1">
    <property type="entry name" value="CULTURE SPECIFIC PROTEIN, PUTATIVE (AFU_ORTHOLOGUE AFUA_2G00130)-RELATED"/>
    <property type="match status" value="1"/>
</dbReference>
<dbReference type="GeneID" id="98298977"/>
<evidence type="ECO:0000313" key="4">
    <source>
        <dbReference type="EMBL" id="POA08089.1"/>
    </source>
</evidence>
<dbReference type="PROSITE" id="PS50975">
    <property type="entry name" value="ATP_GRASP"/>
    <property type="match status" value="1"/>
</dbReference>
<feature type="domain" description="ATP-grasp" evidence="3">
    <location>
        <begin position="139"/>
        <end position="348"/>
    </location>
</feature>
<proteinExistence type="predicted"/>
<dbReference type="RefSeq" id="WP_103372437.1">
    <property type="nucleotide sequence ID" value="NZ_CBCRVO010000005.1"/>
</dbReference>
<dbReference type="PANTHER" id="PTHR37018">
    <property type="entry name" value="CULTURE SPECIFIC PROTEIN, PUTATIVE (AFU_ORTHOLOGUE AFUA_2G00130)-RELATED"/>
    <property type="match status" value="1"/>
</dbReference>
<accession>A0A2K4F9R0</accession>
<dbReference type="GO" id="GO:0046872">
    <property type="term" value="F:metal ion binding"/>
    <property type="evidence" value="ECO:0007669"/>
    <property type="project" value="InterPro"/>
</dbReference>
<keyword evidence="1" id="KW-0067">ATP-binding</keyword>
<comment type="caution">
    <text evidence="4">The sequence shown here is derived from an EMBL/GenBank/DDBJ whole genome shotgun (WGS) entry which is preliminary data.</text>
</comment>
<dbReference type="AlphaFoldDB" id="A0A2K4F9R0"/>
<dbReference type="Gene3D" id="3.30.470.20">
    <property type="entry name" value="ATP-grasp fold, B domain"/>
    <property type="match status" value="1"/>
</dbReference>
<reference evidence="4 5" key="1">
    <citation type="submission" date="2017-08" db="EMBL/GenBank/DDBJ databases">
        <title>Draft genome sequences of 64 type strains of genus Staph aureus.</title>
        <authorList>
            <person name="Cole K."/>
            <person name="Golubchik T."/>
            <person name="Russell J."/>
            <person name="Foster D."/>
            <person name="Llewelyn M."/>
            <person name="Wilson D."/>
            <person name="Crook D."/>
            <person name="Paul J."/>
        </authorList>
    </citation>
    <scope>NUCLEOTIDE SEQUENCE [LARGE SCALE GENOMIC DNA]</scope>
    <source>
        <strain evidence="4 5">DSM 29875</strain>
    </source>
</reference>
<dbReference type="OrthoDB" id="7839480at2"/>
<evidence type="ECO:0000313" key="5">
    <source>
        <dbReference type="Proteomes" id="UP000242712"/>
    </source>
</evidence>
<organism evidence="4 5">
    <name type="scientific">Staphylococcus argensis</name>
    <dbReference type="NCBI Taxonomy" id="1607738"/>
    <lineage>
        <taxon>Bacteria</taxon>
        <taxon>Bacillati</taxon>
        <taxon>Bacillota</taxon>
        <taxon>Bacilli</taxon>
        <taxon>Bacillales</taxon>
        <taxon>Staphylococcaceae</taxon>
        <taxon>Staphylococcus</taxon>
    </lineage>
</organism>
<dbReference type="InterPro" id="IPR053269">
    <property type="entry name" value="Asp-Met_ligase"/>
</dbReference>
<keyword evidence="2" id="KW-0175">Coiled coil</keyword>